<evidence type="ECO:0000313" key="4">
    <source>
        <dbReference type="Proteomes" id="UP001153642"/>
    </source>
</evidence>
<proteinExistence type="predicted"/>
<gene>
    <name evidence="3" type="ORF">OSR52_10265</name>
</gene>
<feature type="region of interest" description="Disordered" evidence="1">
    <location>
        <begin position="119"/>
        <end position="138"/>
    </location>
</feature>
<evidence type="ECO:0000313" key="3">
    <source>
        <dbReference type="EMBL" id="MDG3586254.1"/>
    </source>
</evidence>
<feature type="chain" id="PRO_5046193533" evidence="2">
    <location>
        <begin position="20"/>
        <end position="138"/>
    </location>
</feature>
<dbReference type="Proteomes" id="UP001153642">
    <property type="component" value="Unassembled WGS sequence"/>
</dbReference>
<feature type="signal peptide" evidence="2">
    <location>
        <begin position="1"/>
        <end position="19"/>
    </location>
</feature>
<reference evidence="3" key="1">
    <citation type="submission" date="2022-11" db="EMBL/GenBank/DDBJ databases">
        <title>High-quality draft genome sequence of Galbibacter sp. strain CMA-7.</title>
        <authorList>
            <person name="Wei L."/>
            <person name="Dong C."/>
            <person name="Shao Z."/>
        </authorList>
    </citation>
    <scope>NUCLEOTIDE SEQUENCE</scope>
    <source>
        <strain evidence="3">CMA-7</strain>
    </source>
</reference>
<dbReference type="RefSeq" id="WP_277899838.1">
    <property type="nucleotide sequence ID" value="NZ_JAPMUA010000003.1"/>
</dbReference>
<comment type="caution">
    <text evidence="3">The sequence shown here is derived from an EMBL/GenBank/DDBJ whole genome shotgun (WGS) entry which is preliminary data.</text>
</comment>
<dbReference type="EMBL" id="JAPMUA010000003">
    <property type="protein sequence ID" value="MDG3586254.1"/>
    <property type="molecule type" value="Genomic_DNA"/>
</dbReference>
<sequence length="138" mass="15503">MKKLIFAFALLFLSGGLWSQTTSVSTSTSKNSYVSISKSETTSEYNFKASFDKENTAKVLQVIEKNLGAAIEKSDRFAYWEGTGYTLQLRQGKVKIEIQKEETTKSFQLKMEDLSEQISEILGHEDAPRPPRPPKTNG</sequence>
<name>A0ABT6FT73_9FLAO</name>
<keyword evidence="4" id="KW-1185">Reference proteome</keyword>
<evidence type="ECO:0000256" key="2">
    <source>
        <dbReference type="SAM" id="SignalP"/>
    </source>
</evidence>
<accession>A0ABT6FT73</accession>
<protein>
    <submittedName>
        <fullName evidence="3">Uncharacterized protein</fullName>
    </submittedName>
</protein>
<evidence type="ECO:0000256" key="1">
    <source>
        <dbReference type="SAM" id="MobiDB-lite"/>
    </source>
</evidence>
<keyword evidence="2" id="KW-0732">Signal</keyword>
<organism evidence="3 4">
    <name type="scientific">Galbibacter pacificus</name>
    <dbReference type="NCBI Taxonomy" id="2996052"/>
    <lineage>
        <taxon>Bacteria</taxon>
        <taxon>Pseudomonadati</taxon>
        <taxon>Bacteroidota</taxon>
        <taxon>Flavobacteriia</taxon>
        <taxon>Flavobacteriales</taxon>
        <taxon>Flavobacteriaceae</taxon>
        <taxon>Galbibacter</taxon>
    </lineage>
</organism>